<name>A0A371I145_MUCPR</name>
<accession>A0A371I145</accession>
<organism evidence="1 2">
    <name type="scientific">Mucuna pruriens</name>
    <name type="common">Velvet bean</name>
    <name type="synonym">Dolichos pruriens</name>
    <dbReference type="NCBI Taxonomy" id="157652"/>
    <lineage>
        <taxon>Eukaryota</taxon>
        <taxon>Viridiplantae</taxon>
        <taxon>Streptophyta</taxon>
        <taxon>Embryophyta</taxon>
        <taxon>Tracheophyta</taxon>
        <taxon>Spermatophyta</taxon>
        <taxon>Magnoliopsida</taxon>
        <taxon>eudicotyledons</taxon>
        <taxon>Gunneridae</taxon>
        <taxon>Pentapetalae</taxon>
        <taxon>rosids</taxon>
        <taxon>fabids</taxon>
        <taxon>Fabales</taxon>
        <taxon>Fabaceae</taxon>
        <taxon>Papilionoideae</taxon>
        <taxon>50 kb inversion clade</taxon>
        <taxon>NPAAA clade</taxon>
        <taxon>indigoferoid/millettioid clade</taxon>
        <taxon>Phaseoleae</taxon>
        <taxon>Mucuna</taxon>
    </lineage>
</organism>
<reference evidence="1" key="1">
    <citation type="submission" date="2018-05" db="EMBL/GenBank/DDBJ databases">
        <title>Draft genome of Mucuna pruriens seed.</title>
        <authorList>
            <person name="Nnadi N.E."/>
            <person name="Vos R."/>
            <person name="Hasami M.H."/>
            <person name="Devisetty U.K."/>
            <person name="Aguiy J.C."/>
        </authorList>
    </citation>
    <scope>NUCLEOTIDE SEQUENCE [LARGE SCALE GENOMIC DNA]</scope>
    <source>
        <strain evidence="1">JCA_2017</strain>
    </source>
</reference>
<feature type="non-terminal residue" evidence="1">
    <location>
        <position position="63"/>
    </location>
</feature>
<gene>
    <name evidence="1" type="ORF">CR513_06992</name>
</gene>
<dbReference type="AlphaFoldDB" id="A0A371I145"/>
<comment type="caution">
    <text evidence="1">The sequence shown here is derived from an EMBL/GenBank/DDBJ whole genome shotgun (WGS) entry which is preliminary data.</text>
</comment>
<evidence type="ECO:0000313" key="1">
    <source>
        <dbReference type="EMBL" id="RDY08762.1"/>
    </source>
</evidence>
<dbReference type="EMBL" id="QJKJ01001213">
    <property type="protein sequence ID" value="RDY08762.1"/>
    <property type="molecule type" value="Genomic_DNA"/>
</dbReference>
<dbReference type="Proteomes" id="UP000257109">
    <property type="component" value="Unassembled WGS sequence"/>
</dbReference>
<evidence type="ECO:0000313" key="2">
    <source>
        <dbReference type="Proteomes" id="UP000257109"/>
    </source>
</evidence>
<proteinExistence type="predicted"/>
<dbReference type="OrthoDB" id="1418274at2759"/>
<keyword evidence="2" id="KW-1185">Reference proteome</keyword>
<sequence>MENLDAQFIPKGASLIRPPSFTKEDYPYWRDKMEMYIKSTHDNVCGIITHEDKVVNKTEKDYT</sequence>
<protein>
    <submittedName>
        <fullName evidence="1">Uncharacterized protein</fullName>
    </submittedName>
</protein>